<evidence type="ECO:0000313" key="2">
    <source>
        <dbReference type="Proteomes" id="UP000027135"/>
    </source>
</evidence>
<dbReference type="Gene3D" id="1.10.10.1450">
    <property type="match status" value="1"/>
</dbReference>
<reference evidence="1 2" key="1">
    <citation type="journal article" date="2014" name="Nat. Commun.">
        <title>Molecular traces of alternative social organization in a termite genome.</title>
        <authorList>
            <person name="Terrapon N."/>
            <person name="Li C."/>
            <person name="Robertson H.M."/>
            <person name="Ji L."/>
            <person name="Meng X."/>
            <person name="Booth W."/>
            <person name="Chen Z."/>
            <person name="Childers C.P."/>
            <person name="Glastad K.M."/>
            <person name="Gokhale K."/>
            <person name="Gowin J."/>
            <person name="Gronenberg W."/>
            <person name="Hermansen R.A."/>
            <person name="Hu H."/>
            <person name="Hunt B.G."/>
            <person name="Huylmans A.K."/>
            <person name="Khalil S.M."/>
            <person name="Mitchell R.D."/>
            <person name="Munoz-Torres M.C."/>
            <person name="Mustard J.A."/>
            <person name="Pan H."/>
            <person name="Reese J.T."/>
            <person name="Scharf M.E."/>
            <person name="Sun F."/>
            <person name="Vogel H."/>
            <person name="Xiao J."/>
            <person name="Yang W."/>
            <person name="Yang Z."/>
            <person name="Yang Z."/>
            <person name="Zhou J."/>
            <person name="Zhu J."/>
            <person name="Brent C.S."/>
            <person name="Elsik C.G."/>
            <person name="Goodisman M.A."/>
            <person name="Liberles D.A."/>
            <person name="Roe R.M."/>
            <person name="Vargo E.L."/>
            <person name="Vilcinskas A."/>
            <person name="Wang J."/>
            <person name="Bornberg-Bauer E."/>
            <person name="Korb J."/>
            <person name="Zhang G."/>
            <person name="Liebig J."/>
        </authorList>
    </citation>
    <scope>NUCLEOTIDE SEQUENCE [LARGE SCALE GENOMIC DNA]</scope>
    <source>
        <tissue evidence="1">Whole organism</tissue>
    </source>
</reference>
<evidence type="ECO:0000313" key="1">
    <source>
        <dbReference type="EMBL" id="KDR07178.1"/>
    </source>
</evidence>
<gene>
    <name evidence="1" type="ORF">L798_03444</name>
</gene>
<dbReference type="InParanoid" id="A0A067QGA5"/>
<accession>A0A067QGA5</accession>
<organism evidence="1 2">
    <name type="scientific">Zootermopsis nevadensis</name>
    <name type="common">Dampwood termite</name>
    <dbReference type="NCBI Taxonomy" id="136037"/>
    <lineage>
        <taxon>Eukaryota</taxon>
        <taxon>Metazoa</taxon>
        <taxon>Ecdysozoa</taxon>
        <taxon>Arthropoda</taxon>
        <taxon>Hexapoda</taxon>
        <taxon>Insecta</taxon>
        <taxon>Pterygota</taxon>
        <taxon>Neoptera</taxon>
        <taxon>Polyneoptera</taxon>
        <taxon>Dictyoptera</taxon>
        <taxon>Blattodea</taxon>
        <taxon>Blattoidea</taxon>
        <taxon>Termitoidae</taxon>
        <taxon>Termopsidae</taxon>
        <taxon>Zootermopsis</taxon>
    </lineage>
</organism>
<name>A0A067QGA5_ZOONE</name>
<dbReference type="Proteomes" id="UP000027135">
    <property type="component" value="Unassembled WGS sequence"/>
</dbReference>
<dbReference type="EMBL" id="KK869402">
    <property type="protein sequence ID" value="KDR07178.1"/>
    <property type="molecule type" value="Genomic_DNA"/>
</dbReference>
<dbReference type="STRING" id="136037.A0A067QGA5"/>
<dbReference type="AlphaFoldDB" id="A0A067QGA5"/>
<protein>
    <submittedName>
        <fullName evidence="1">Uncharacterized protein</fullName>
    </submittedName>
</protein>
<keyword evidence="2" id="KW-1185">Reference proteome</keyword>
<sequence length="86" mass="10389">MSDLKFEQRVNIMYIVKHRNTATERFHLLPEAYGDDFMFLAHVFEWHKRFLGSRECVEDDELHVRLRTSISFISREQQSVFPGSRR</sequence>
<proteinExistence type="predicted"/>